<dbReference type="InterPro" id="IPR004089">
    <property type="entry name" value="MCPsignal_dom"/>
</dbReference>
<dbReference type="Pfam" id="PF00015">
    <property type="entry name" value="MCPsignal"/>
    <property type="match status" value="1"/>
</dbReference>
<dbReference type="PANTHER" id="PTHR43531:SF14">
    <property type="entry name" value="METHYL-ACCEPTING CHEMOTAXIS PROTEIN I-RELATED"/>
    <property type="match status" value="1"/>
</dbReference>
<keyword evidence="7" id="KW-1133">Transmembrane helix</keyword>
<feature type="domain" description="Methyl-accepting transducer" evidence="8">
    <location>
        <begin position="289"/>
        <end position="518"/>
    </location>
</feature>
<feature type="compositionally biased region" description="Polar residues" evidence="6">
    <location>
        <begin position="295"/>
        <end position="308"/>
    </location>
</feature>
<dbReference type="Gene3D" id="1.10.287.950">
    <property type="entry name" value="Methyl-accepting chemotaxis protein"/>
    <property type="match status" value="1"/>
</dbReference>
<organism evidence="10 11">
    <name type="scientific">Pseudolabrys taiwanensis</name>
    <dbReference type="NCBI Taxonomy" id="331696"/>
    <lineage>
        <taxon>Bacteria</taxon>
        <taxon>Pseudomonadati</taxon>
        <taxon>Pseudomonadota</taxon>
        <taxon>Alphaproteobacteria</taxon>
        <taxon>Hyphomicrobiales</taxon>
        <taxon>Xanthobacteraceae</taxon>
        <taxon>Pseudolabrys</taxon>
    </lineage>
</organism>
<dbReference type="GO" id="GO:0004888">
    <property type="term" value="F:transmembrane signaling receptor activity"/>
    <property type="evidence" value="ECO:0007669"/>
    <property type="project" value="InterPro"/>
</dbReference>
<dbReference type="InterPro" id="IPR051310">
    <property type="entry name" value="MCP_chemotaxis"/>
</dbReference>
<dbReference type="SMART" id="SM00304">
    <property type="entry name" value="HAMP"/>
    <property type="match status" value="1"/>
</dbReference>
<dbReference type="GO" id="GO:0006935">
    <property type="term" value="P:chemotaxis"/>
    <property type="evidence" value="ECO:0007669"/>
    <property type="project" value="InterPro"/>
</dbReference>
<evidence type="ECO:0000259" key="8">
    <source>
        <dbReference type="PROSITE" id="PS50111"/>
    </source>
</evidence>
<dbReference type="PROSITE" id="PS50111">
    <property type="entry name" value="CHEMOTAXIS_TRANSDUC_2"/>
    <property type="match status" value="1"/>
</dbReference>
<keyword evidence="4" id="KW-0807">Transducer</keyword>
<feature type="domain" description="HAMP" evidence="9">
    <location>
        <begin position="231"/>
        <end position="284"/>
    </location>
</feature>
<dbReference type="Proteomes" id="UP000254889">
    <property type="component" value="Chromosome"/>
</dbReference>
<dbReference type="InterPro" id="IPR003660">
    <property type="entry name" value="HAMP_dom"/>
</dbReference>
<feature type="region of interest" description="Disordered" evidence="6">
    <location>
        <begin position="333"/>
        <end position="352"/>
    </location>
</feature>
<feature type="region of interest" description="Disordered" evidence="6">
    <location>
        <begin position="557"/>
        <end position="607"/>
    </location>
</feature>
<evidence type="ECO:0000256" key="1">
    <source>
        <dbReference type="ARBA" id="ARBA00004370"/>
    </source>
</evidence>
<dbReference type="CDD" id="cd11386">
    <property type="entry name" value="MCP_signal"/>
    <property type="match status" value="1"/>
</dbReference>
<protein>
    <submittedName>
        <fullName evidence="10">HAMP domain-containing protein</fullName>
    </submittedName>
</protein>
<feature type="compositionally biased region" description="Basic and acidic residues" evidence="6">
    <location>
        <begin position="334"/>
        <end position="343"/>
    </location>
</feature>
<feature type="coiled-coil region" evidence="5">
    <location>
        <begin position="121"/>
        <end position="148"/>
    </location>
</feature>
<dbReference type="EMBL" id="CP031417">
    <property type="protein sequence ID" value="AXK81972.1"/>
    <property type="molecule type" value="Genomic_DNA"/>
</dbReference>
<keyword evidence="2" id="KW-0488">Methylation</keyword>
<feature type="compositionally biased region" description="Low complexity" evidence="6">
    <location>
        <begin position="561"/>
        <end position="581"/>
    </location>
</feature>
<dbReference type="FunFam" id="1.10.287.950:FF:000001">
    <property type="entry name" value="Methyl-accepting chemotaxis sensory transducer"/>
    <property type="match status" value="1"/>
</dbReference>
<feature type="region of interest" description="Disordered" evidence="6">
    <location>
        <begin position="295"/>
        <end position="322"/>
    </location>
</feature>
<dbReference type="CDD" id="cd06225">
    <property type="entry name" value="HAMP"/>
    <property type="match status" value="1"/>
</dbReference>
<evidence type="ECO:0000256" key="3">
    <source>
        <dbReference type="ARBA" id="ARBA00029447"/>
    </source>
</evidence>
<dbReference type="PROSITE" id="PS50885">
    <property type="entry name" value="HAMP"/>
    <property type="match status" value="1"/>
</dbReference>
<name>A0A345ZYH5_9HYPH</name>
<evidence type="ECO:0000313" key="11">
    <source>
        <dbReference type="Proteomes" id="UP000254889"/>
    </source>
</evidence>
<dbReference type="KEGG" id="ptaw:DW352_16430"/>
<dbReference type="InterPro" id="IPR004090">
    <property type="entry name" value="Chemotax_Me-accpt_rcpt"/>
</dbReference>
<evidence type="ECO:0000259" key="9">
    <source>
        <dbReference type="PROSITE" id="PS50885"/>
    </source>
</evidence>
<dbReference type="PRINTS" id="PR00260">
    <property type="entry name" value="CHEMTRNSDUCR"/>
</dbReference>
<feature type="coiled-coil region" evidence="5">
    <location>
        <begin position="489"/>
        <end position="516"/>
    </location>
</feature>
<evidence type="ECO:0000256" key="6">
    <source>
        <dbReference type="SAM" id="MobiDB-lite"/>
    </source>
</evidence>
<dbReference type="AlphaFoldDB" id="A0A345ZYH5"/>
<evidence type="ECO:0000256" key="7">
    <source>
        <dbReference type="SAM" id="Phobius"/>
    </source>
</evidence>
<proteinExistence type="inferred from homology"/>
<accession>A0A345ZYH5</accession>
<gene>
    <name evidence="10" type="ORF">DW352_16430</name>
</gene>
<dbReference type="SUPFAM" id="SSF58104">
    <property type="entry name" value="Methyl-accepting chemotaxis protein (MCP) signaling domain"/>
    <property type="match status" value="1"/>
</dbReference>
<sequence length="607" mass="64097">MTTMIRLSNIRIGTKLMVMSGLGILLVVGMILSLAFGNVSVRSAQSQASIYQDIELQLVNAKSSLRGLQVAGRDVRLAMTSAELERSTKALDERRKEVEDYLGPLMTKLPAGESRERVEKVKAIADQYMAASQEIVKARKELVTIEERQLDAISRTAELNQLITRIGRERLVPMAVEMDDLITASVKSADALAGQEVATAAQAMTSAETLNYAMGAIAVLVLIGAAIFGSISIARPLIALVSPINELAAGNFNVRVDGVGRKDEVGQIATAVNAMAVRVRDTIAEIKMSAMEVNSASGEISHSTTDLSQRTEEQAASLEETTAAMEEISATVRKSAENAEEANRSASEARNVADRGGKVVAKAVDAMAKIEESSRRISEIIGVIDEIARQTNLLALNAAVEAARAGEAGRGFAVVASEVRSLAQRSSQAAKDIKELITNSNGQVQEGVDLVNHAGTALSEILASVKTVADLVADIAVASNEQASGLDQINKALMQMDEATQQNAALVEENAATAKALETQAQSMDERVAFFKIDSAAVAAPKRAKASVEMSMPVVTKPEAPKAAPARKPAAAAPAKRAASAGRGGPVGRMQTALATALDAEPEWKDF</sequence>
<keyword evidence="7" id="KW-0472">Membrane</keyword>
<evidence type="ECO:0000256" key="5">
    <source>
        <dbReference type="SAM" id="Coils"/>
    </source>
</evidence>
<comment type="similarity">
    <text evidence="3">Belongs to the methyl-accepting chemotaxis (MCP) protein family.</text>
</comment>
<comment type="subcellular location">
    <subcellularLocation>
        <location evidence="1">Membrane</location>
    </subcellularLocation>
</comment>
<evidence type="ECO:0000256" key="2">
    <source>
        <dbReference type="ARBA" id="ARBA00022481"/>
    </source>
</evidence>
<dbReference type="Pfam" id="PF00672">
    <property type="entry name" value="HAMP"/>
    <property type="match status" value="1"/>
</dbReference>
<dbReference type="GO" id="GO:0007165">
    <property type="term" value="P:signal transduction"/>
    <property type="evidence" value="ECO:0007669"/>
    <property type="project" value="UniProtKB-KW"/>
</dbReference>
<reference evidence="10 11" key="1">
    <citation type="submission" date="2018-07" db="EMBL/GenBank/DDBJ databases">
        <authorList>
            <person name="Quirk P.G."/>
            <person name="Krulwich T.A."/>
        </authorList>
    </citation>
    <scope>NUCLEOTIDE SEQUENCE [LARGE SCALE GENOMIC DNA]</scope>
    <source>
        <strain evidence="10 11">CC-BB4</strain>
    </source>
</reference>
<keyword evidence="5" id="KW-0175">Coiled coil</keyword>
<keyword evidence="11" id="KW-1185">Reference proteome</keyword>
<dbReference type="PANTHER" id="PTHR43531">
    <property type="entry name" value="PROTEIN ICFG"/>
    <property type="match status" value="1"/>
</dbReference>
<dbReference type="GO" id="GO:0005886">
    <property type="term" value="C:plasma membrane"/>
    <property type="evidence" value="ECO:0007669"/>
    <property type="project" value="TreeGrafter"/>
</dbReference>
<feature type="transmembrane region" description="Helical" evidence="7">
    <location>
        <begin position="212"/>
        <end position="234"/>
    </location>
</feature>
<dbReference type="OrthoDB" id="3378718at2"/>
<evidence type="ECO:0000256" key="4">
    <source>
        <dbReference type="PROSITE-ProRule" id="PRU00284"/>
    </source>
</evidence>
<dbReference type="SMART" id="SM00283">
    <property type="entry name" value="MA"/>
    <property type="match status" value="1"/>
</dbReference>
<keyword evidence="7" id="KW-0812">Transmembrane</keyword>
<evidence type="ECO:0000313" key="10">
    <source>
        <dbReference type="EMBL" id="AXK81972.1"/>
    </source>
</evidence>